<dbReference type="SMART" id="SM00086">
    <property type="entry name" value="PAC"/>
    <property type="match status" value="3"/>
</dbReference>
<dbReference type="FunFam" id="3.30.565.10:FF:000010">
    <property type="entry name" value="Sensor histidine kinase RcsC"/>
    <property type="match status" value="1"/>
</dbReference>
<dbReference type="InterPro" id="IPR000700">
    <property type="entry name" value="PAS-assoc_C"/>
</dbReference>
<dbReference type="Proteomes" id="UP000319732">
    <property type="component" value="Unassembled WGS sequence"/>
</dbReference>
<dbReference type="InterPro" id="IPR035965">
    <property type="entry name" value="PAS-like_dom_sf"/>
</dbReference>
<evidence type="ECO:0000256" key="3">
    <source>
        <dbReference type="ARBA" id="ARBA00012438"/>
    </source>
</evidence>
<dbReference type="EC" id="2.7.13.3" evidence="3"/>
<feature type="modified residue" description="4-aspartylphosphate" evidence="17">
    <location>
        <position position="1267"/>
    </location>
</feature>
<dbReference type="CDD" id="cd00082">
    <property type="entry name" value="HisKA"/>
    <property type="match status" value="1"/>
</dbReference>
<dbReference type="SUPFAM" id="SSF52172">
    <property type="entry name" value="CheY-like"/>
    <property type="match status" value="2"/>
</dbReference>
<evidence type="ECO:0000259" key="20">
    <source>
        <dbReference type="PROSITE" id="PS50109"/>
    </source>
</evidence>
<dbReference type="InterPro" id="IPR003594">
    <property type="entry name" value="HATPase_dom"/>
</dbReference>
<evidence type="ECO:0000256" key="4">
    <source>
        <dbReference type="ARBA" id="ARBA00022475"/>
    </source>
</evidence>
<dbReference type="Pfam" id="PF08448">
    <property type="entry name" value="PAS_4"/>
    <property type="match status" value="1"/>
</dbReference>
<evidence type="ECO:0000259" key="21">
    <source>
        <dbReference type="PROSITE" id="PS50110"/>
    </source>
</evidence>
<accession>A0A545STK0</accession>
<evidence type="ECO:0000256" key="13">
    <source>
        <dbReference type="ARBA" id="ARBA00023136"/>
    </source>
</evidence>
<keyword evidence="7 19" id="KW-0812">Transmembrane</keyword>
<dbReference type="EMBL" id="VHSG01000028">
    <property type="protein sequence ID" value="TQV68278.1"/>
    <property type="molecule type" value="Genomic_DNA"/>
</dbReference>
<evidence type="ECO:0000256" key="16">
    <source>
        <dbReference type="PROSITE-ProRule" id="PRU00110"/>
    </source>
</evidence>
<keyword evidence="6" id="KW-0808">Transferase</keyword>
<dbReference type="CDD" id="cd17546">
    <property type="entry name" value="REC_hyHK_CKI1_RcsC-like"/>
    <property type="match status" value="1"/>
</dbReference>
<evidence type="ECO:0000256" key="7">
    <source>
        <dbReference type="ARBA" id="ARBA00022692"/>
    </source>
</evidence>
<feature type="domain" description="Histidine kinase" evidence="20">
    <location>
        <begin position="832"/>
        <end position="1053"/>
    </location>
</feature>
<comment type="caution">
    <text evidence="25">The sequence shown here is derived from an EMBL/GenBank/DDBJ whole genome shotgun (WGS) entry which is preliminary data.</text>
</comment>
<dbReference type="Pfam" id="PF01627">
    <property type="entry name" value="Hpt"/>
    <property type="match status" value="1"/>
</dbReference>
<gene>
    <name evidence="25" type="ORF">FKG94_23585</name>
</gene>
<organism evidence="25 26">
    <name type="scientific">Exilibacterium tricleocarpae</name>
    <dbReference type="NCBI Taxonomy" id="2591008"/>
    <lineage>
        <taxon>Bacteria</taxon>
        <taxon>Pseudomonadati</taxon>
        <taxon>Pseudomonadota</taxon>
        <taxon>Gammaproteobacteria</taxon>
        <taxon>Cellvibrionales</taxon>
        <taxon>Cellvibrionaceae</taxon>
        <taxon>Exilibacterium</taxon>
    </lineage>
</organism>
<dbReference type="OrthoDB" id="6187449at2"/>
<dbReference type="PROSITE" id="PS50112">
    <property type="entry name" value="PAS"/>
    <property type="match status" value="3"/>
</dbReference>
<dbReference type="InterPro" id="IPR011006">
    <property type="entry name" value="CheY-like_superfamily"/>
</dbReference>
<dbReference type="SUPFAM" id="SSF47384">
    <property type="entry name" value="Homodimeric domain of signal transducing histidine kinase"/>
    <property type="match status" value="1"/>
</dbReference>
<evidence type="ECO:0000259" key="22">
    <source>
        <dbReference type="PROSITE" id="PS50112"/>
    </source>
</evidence>
<dbReference type="SMART" id="SM00448">
    <property type="entry name" value="REC"/>
    <property type="match status" value="2"/>
</dbReference>
<comment type="subunit">
    <text evidence="14">At low DSF concentrations, interacts with RpfF.</text>
</comment>
<dbReference type="CDD" id="cd00130">
    <property type="entry name" value="PAS"/>
    <property type="match status" value="2"/>
</dbReference>
<sequence>MTMTVSPRRGSTPIATRQSNNQPFVAAGAGRDCPTAPEPTRKFIVAVSGPVLYKGAMRHKTDHTIAIACIAALALLVLTTGSQWHLKSLHRLALEESLQTVLLTTQQAVRSWVNEEKRAAQLWARDPELLRLTEVLLDSGAGTRAPIDLPAALFRADPQRDFSIIDPRHRVIAASNPALIGTASLLPGDREEARRAWHGETTMTPPILSGTAARRQASPQPLPLMFVNTPIRNGRNDIIALLSLHVDPRQYFDPLLSRGRVSGGETLAFNRSGLLLSESRFESQLRDIGLLQPQQRSALNVALRNPGVDLTAAPQPQPDFTHLPLTQMAASAIQGGSDVNTRGYRDYRGVNVIGAWLWDDELNFGLATEIDYDNAYLIYTRNRNLTLLTALFFGVILATLLWLQVRNQYKYRDLSHQLESILSNTTSLIYIKDREDRLLLANRAFNEAFARRNETLLGQNLQQLLMPASVPQSDYYDQLVLEEKRPVEYEQTLALQGEKRVYLTVKFPMCDQEERTYAIGAVSTDITSRREIETALEERERFLDSMMANLPGMVYRRRGDDSYAMVYLSQGCLTLTAYPPKCFINEEVSFLSIIHAQDRELVMQTIKASLDQHRSFEVEYRIRSANGAEKWVWERGRGIYDYNDDIAFIEGFVTDISDRKQIDKELAAHRQHLASLVRERTQQLDYERIRLNALIDNAADGIVNVDGNGIITLFSPAAEKIFGYSIDEVIGKNVTLLIPDDQQGGHLAGIARNSTPGSPPLASRTLQLKAVHKDGHHFPIELSLSQATVDQEVIFTGIIRDITERLEHQKTLEATTAMAEEASQTKSEFLANMSHEIRTPMNAIIGMTQLALQTDLNDKQKRFLTAVNTASNNLMGIINDILDFSKIEAGKLDIEDIPFNLNDVMDTVADMAAARAQEKGLEFIFDIARDVPLHLTGDALRLNQIFTNLCSNAVKFTDSGEIILQARRLRGDDQKVILKFSVTDTGIGISQANQKHLFQAFSQADATITRKYGGTGLGLSICKKLVTLMDGSISVNSEEGKGSRFSFVLSFGLDRSQPAVATTEVDADLAPAAILVAESQPASRRILLAQLQRAGLTATAVDKPAELFDRLASTASRIDLLLLNWKLDNTGGGDLLRQIRAAKDLQQPAVITMVTHHNRDEFTELAQAFGIGSMLTKPFNSSEFFTALNRAAAGERAGARTPVPATPAANAGALTKKRILVVEDNDINQLVAGEILEDLGYDVDLAGNGEEALEKIKHHQFDAVLMDVQMPVMDGYAAAREIRKTAGGKHLPIIAMTANAMASDRDKCLVAGMNDFLGKPINLERLGTTLRHWLQLEEPDSDSSQPPPAADLPLPKQAPGLNIELGLINCSYNKAFYLKLLNKFTGDYSPRLHNVRELIDTGKRQDAIHIVHAIKGVSGNLGATALYASARSLESALRSNSSEAALLSEQFEQVDNAMRNLIATVAGL</sequence>
<dbReference type="InterPro" id="IPR001789">
    <property type="entry name" value="Sig_transdc_resp-reg_receiver"/>
</dbReference>
<dbReference type="Gene3D" id="1.20.120.160">
    <property type="entry name" value="HPT domain"/>
    <property type="match status" value="1"/>
</dbReference>
<dbReference type="FunFam" id="1.10.287.130:FF:000002">
    <property type="entry name" value="Two-component osmosensing histidine kinase"/>
    <property type="match status" value="1"/>
</dbReference>
<comment type="caution">
    <text evidence="17">Lacks conserved residue(s) required for the propagation of feature annotation.</text>
</comment>
<dbReference type="PROSITE" id="PS50113">
    <property type="entry name" value="PAC"/>
    <property type="match status" value="3"/>
</dbReference>
<protein>
    <recommendedName>
        <fullName evidence="15">Sensory/regulatory protein RpfC</fullName>
        <ecNumber evidence="3">2.7.13.3</ecNumber>
    </recommendedName>
</protein>
<feature type="domain" description="Response regulatory" evidence="21">
    <location>
        <begin position="1073"/>
        <end position="1192"/>
    </location>
</feature>
<evidence type="ECO:0000256" key="6">
    <source>
        <dbReference type="ARBA" id="ARBA00022679"/>
    </source>
</evidence>
<dbReference type="Pfam" id="PF00072">
    <property type="entry name" value="Response_reg"/>
    <property type="match status" value="2"/>
</dbReference>
<keyword evidence="26" id="KW-1185">Reference proteome</keyword>
<dbReference type="Pfam" id="PF02518">
    <property type="entry name" value="HATPase_c"/>
    <property type="match status" value="1"/>
</dbReference>
<keyword evidence="11 19" id="KW-1133">Transmembrane helix</keyword>
<dbReference type="SUPFAM" id="SSF55874">
    <property type="entry name" value="ATPase domain of HSP90 chaperone/DNA topoisomerase II/histidine kinase"/>
    <property type="match status" value="1"/>
</dbReference>
<evidence type="ECO:0000256" key="15">
    <source>
        <dbReference type="ARBA" id="ARBA00068150"/>
    </source>
</evidence>
<dbReference type="InterPro" id="IPR036890">
    <property type="entry name" value="HATPase_C_sf"/>
</dbReference>
<evidence type="ECO:0000256" key="14">
    <source>
        <dbReference type="ARBA" id="ARBA00064003"/>
    </source>
</evidence>
<dbReference type="SUPFAM" id="SSF55785">
    <property type="entry name" value="PYP-like sensor domain (PAS domain)"/>
    <property type="match status" value="3"/>
</dbReference>
<feature type="domain" description="PAC" evidence="23">
    <location>
        <begin position="764"/>
        <end position="814"/>
    </location>
</feature>
<evidence type="ECO:0000256" key="17">
    <source>
        <dbReference type="PROSITE-ProRule" id="PRU00169"/>
    </source>
</evidence>
<keyword evidence="4" id="KW-1003">Cell membrane</keyword>
<dbReference type="Pfam" id="PF08447">
    <property type="entry name" value="PAS_3"/>
    <property type="match status" value="1"/>
</dbReference>
<dbReference type="InterPro" id="IPR036641">
    <property type="entry name" value="HPT_dom_sf"/>
</dbReference>
<keyword evidence="12" id="KW-0902">Two-component regulatory system</keyword>
<feature type="domain" description="HPt" evidence="24">
    <location>
        <begin position="1373"/>
        <end position="1464"/>
    </location>
</feature>
<proteinExistence type="predicted"/>
<dbReference type="PROSITE" id="PS50110">
    <property type="entry name" value="RESPONSE_REGULATORY"/>
    <property type="match status" value="2"/>
</dbReference>
<dbReference type="PANTHER" id="PTHR45339:SF1">
    <property type="entry name" value="HYBRID SIGNAL TRANSDUCTION HISTIDINE KINASE J"/>
    <property type="match status" value="1"/>
</dbReference>
<feature type="domain" description="PAS" evidence="22">
    <location>
        <begin position="687"/>
        <end position="743"/>
    </location>
</feature>
<dbReference type="InterPro" id="IPR013656">
    <property type="entry name" value="PAS_4"/>
</dbReference>
<dbReference type="GO" id="GO:0000155">
    <property type="term" value="F:phosphorelay sensor kinase activity"/>
    <property type="evidence" value="ECO:0007669"/>
    <property type="project" value="InterPro"/>
</dbReference>
<dbReference type="SMART" id="SM00091">
    <property type="entry name" value="PAS"/>
    <property type="match status" value="3"/>
</dbReference>
<evidence type="ECO:0000313" key="26">
    <source>
        <dbReference type="Proteomes" id="UP000319732"/>
    </source>
</evidence>
<feature type="modified residue" description="Phosphohistidine" evidence="16">
    <location>
        <position position="1412"/>
    </location>
</feature>
<dbReference type="InterPro" id="IPR000014">
    <property type="entry name" value="PAS"/>
</dbReference>
<dbReference type="PRINTS" id="PR00344">
    <property type="entry name" value="BCTRLSENSOR"/>
</dbReference>
<dbReference type="InterPro" id="IPR004358">
    <property type="entry name" value="Sig_transdc_His_kin-like_C"/>
</dbReference>
<dbReference type="SMART" id="SM00388">
    <property type="entry name" value="HisKA"/>
    <property type="match status" value="1"/>
</dbReference>
<evidence type="ECO:0000313" key="25">
    <source>
        <dbReference type="EMBL" id="TQV68278.1"/>
    </source>
</evidence>
<evidence type="ECO:0000256" key="12">
    <source>
        <dbReference type="ARBA" id="ARBA00023012"/>
    </source>
</evidence>
<dbReference type="InterPro" id="IPR005467">
    <property type="entry name" value="His_kinase_dom"/>
</dbReference>
<dbReference type="Gene3D" id="3.30.565.10">
    <property type="entry name" value="Histidine kinase-like ATPase, C-terminal domain"/>
    <property type="match status" value="1"/>
</dbReference>
<dbReference type="Pfam" id="PF00512">
    <property type="entry name" value="HisKA"/>
    <property type="match status" value="1"/>
</dbReference>
<dbReference type="PROSITE" id="PS50894">
    <property type="entry name" value="HPT"/>
    <property type="match status" value="1"/>
</dbReference>
<comment type="subcellular location">
    <subcellularLocation>
        <location evidence="2">Cell membrane</location>
        <topology evidence="2">Multi-pass membrane protein</topology>
    </subcellularLocation>
</comment>
<dbReference type="Gene3D" id="3.40.50.2300">
    <property type="match status" value="2"/>
</dbReference>
<feature type="transmembrane region" description="Helical" evidence="19">
    <location>
        <begin position="63"/>
        <end position="81"/>
    </location>
</feature>
<keyword evidence="5 17" id="KW-0597">Phosphoprotein</keyword>
<evidence type="ECO:0000256" key="11">
    <source>
        <dbReference type="ARBA" id="ARBA00022989"/>
    </source>
</evidence>
<dbReference type="InterPro" id="IPR003661">
    <property type="entry name" value="HisK_dim/P_dom"/>
</dbReference>
<feature type="domain" description="PAC" evidence="23">
    <location>
        <begin position="485"/>
        <end position="538"/>
    </location>
</feature>
<evidence type="ECO:0000256" key="5">
    <source>
        <dbReference type="ARBA" id="ARBA00022553"/>
    </source>
</evidence>
<evidence type="ECO:0000256" key="2">
    <source>
        <dbReference type="ARBA" id="ARBA00004651"/>
    </source>
</evidence>
<keyword evidence="9" id="KW-0418">Kinase</keyword>
<name>A0A545STK0_9GAMM</name>
<evidence type="ECO:0000256" key="10">
    <source>
        <dbReference type="ARBA" id="ARBA00022840"/>
    </source>
</evidence>
<dbReference type="GO" id="GO:0005524">
    <property type="term" value="F:ATP binding"/>
    <property type="evidence" value="ECO:0007669"/>
    <property type="project" value="UniProtKB-KW"/>
</dbReference>
<dbReference type="PROSITE" id="PS50109">
    <property type="entry name" value="HIS_KIN"/>
    <property type="match status" value="1"/>
</dbReference>
<evidence type="ECO:0000256" key="19">
    <source>
        <dbReference type="SAM" id="Phobius"/>
    </source>
</evidence>
<feature type="domain" description="PAS" evidence="22">
    <location>
        <begin position="414"/>
        <end position="484"/>
    </location>
</feature>
<feature type="domain" description="PAC" evidence="23">
    <location>
        <begin position="616"/>
        <end position="668"/>
    </location>
</feature>
<dbReference type="NCBIfam" id="TIGR00229">
    <property type="entry name" value="sensory_box"/>
    <property type="match status" value="3"/>
</dbReference>
<dbReference type="GO" id="GO:0005886">
    <property type="term" value="C:plasma membrane"/>
    <property type="evidence" value="ECO:0007669"/>
    <property type="project" value="UniProtKB-SubCell"/>
</dbReference>
<evidence type="ECO:0000256" key="18">
    <source>
        <dbReference type="SAM" id="MobiDB-lite"/>
    </source>
</evidence>
<evidence type="ECO:0000256" key="9">
    <source>
        <dbReference type="ARBA" id="ARBA00022777"/>
    </source>
</evidence>
<dbReference type="Gene3D" id="1.10.287.130">
    <property type="match status" value="1"/>
</dbReference>
<dbReference type="InterPro" id="IPR008207">
    <property type="entry name" value="Sig_transdc_His_kin_Hpt_dom"/>
</dbReference>
<dbReference type="PANTHER" id="PTHR45339">
    <property type="entry name" value="HYBRID SIGNAL TRANSDUCTION HISTIDINE KINASE J"/>
    <property type="match status" value="1"/>
</dbReference>
<evidence type="ECO:0000256" key="8">
    <source>
        <dbReference type="ARBA" id="ARBA00022741"/>
    </source>
</evidence>
<evidence type="ECO:0000256" key="1">
    <source>
        <dbReference type="ARBA" id="ARBA00000085"/>
    </source>
</evidence>
<dbReference type="SMART" id="SM00387">
    <property type="entry name" value="HATPase_c"/>
    <property type="match status" value="1"/>
</dbReference>
<dbReference type="CDD" id="cd16922">
    <property type="entry name" value="HATPase_EvgS-ArcB-TorS-like"/>
    <property type="match status" value="1"/>
</dbReference>
<keyword evidence="8" id="KW-0547">Nucleotide-binding</keyword>
<reference evidence="25 26" key="1">
    <citation type="submission" date="2019-06" db="EMBL/GenBank/DDBJ databases">
        <title>Whole genome sequence for Cellvibrionaceae sp. R142.</title>
        <authorList>
            <person name="Wang G."/>
        </authorList>
    </citation>
    <scope>NUCLEOTIDE SEQUENCE [LARGE SCALE GENOMIC DNA]</scope>
    <source>
        <strain evidence="25 26">R142</strain>
    </source>
</reference>
<dbReference type="InterPro" id="IPR001610">
    <property type="entry name" value="PAC"/>
</dbReference>
<comment type="catalytic activity">
    <reaction evidence="1">
        <text>ATP + protein L-histidine = ADP + protein N-phospho-L-histidine.</text>
        <dbReference type="EC" id="2.7.13.3"/>
    </reaction>
</comment>
<dbReference type="InterPro" id="IPR013655">
    <property type="entry name" value="PAS_fold_3"/>
</dbReference>
<evidence type="ECO:0000259" key="23">
    <source>
        <dbReference type="PROSITE" id="PS50113"/>
    </source>
</evidence>
<dbReference type="SUPFAM" id="SSF47226">
    <property type="entry name" value="Histidine-containing phosphotransfer domain, HPT domain"/>
    <property type="match status" value="1"/>
</dbReference>
<dbReference type="Gene3D" id="3.30.450.20">
    <property type="entry name" value="PAS domain"/>
    <property type="match status" value="3"/>
</dbReference>
<feature type="domain" description="Response regulatory" evidence="21">
    <location>
        <begin position="1218"/>
        <end position="1334"/>
    </location>
</feature>
<dbReference type="InterPro" id="IPR036097">
    <property type="entry name" value="HisK_dim/P_sf"/>
</dbReference>
<keyword evidence="13 19" id="KW-0472">Membrane</keyword>
<feature type="region of interest" description="Disordered" evidence="18">
    <location>
        <begin position="1"/>
        <end position="21"/>
    </location>
</feature>
<feature type="domain" description="PAS" evidence="22">
    <location>
        <begin position="539"/>
        <end position="613"/>
    </location>
</feature>
<dbReference type="Pfam" id="PF13426">
    <property type="entry name" value="PAS_9"/>
    <property type="match status" value="1"/>
</dbReference>
<evidence type="ECO:0000259" key="24">
    <source>
        <dbReference type="PROSITE" id="PS50894"/>
    </source>
</evidence>
<keyword evidence="10" id="KW-0067">ATP-binding</keyword>